<name>A0A372DRZ3_9GAMM</name>
<protein>
    <submittedName>
        <fullName evidence="1">Phosphate/phosphite/phosphonate ABC transporter substrate-binding protein</fullName>
    </submittedName>
</protein>
<sequence>MRSGWRGWRASAPDRCRRLRISVRLAASPSPAGHPYLRISQTRLLTCLLGLLAGVVLAAPVRAGDPHVLVLGRISDDPKAHYEQLKPLLDYVVPRMADVGITEGRILMARDLQQMGSYLRRGRVDWVTETSANAMRLQDRAGAQPLLLTERNGARDYRTLIFVRRDSGLASLDDLPGHSVAFQNTSSTSAYVVPAMQLLQHRLPLQILLSPMDRPDQRSVGYVFARSERNIATWVHKRLVDAGTISNLDWDDPQRIPPSYRKDFRIIGQSRAYPRALEMVRGDLDDRIQARLREVLLQAGGDPDAREALLQFFRTTRFLPIDPATDAALRELRGGVKRVRTEVE</sequence>
<dbReference type="Proteomes" id="UP000262917">
    <property type="component" value="Unassembled WGS sequence"/>
</dbReference>
<dbReference type="EMBL" id="QVPD01000001">
    <property type="protein sequence ID" value="RFP62319.1"/>
    <property type="molecule type" value="Genomic_DNA"/>
</dbReference>
<dbReference type="Pfam" id="PF12974">
    <property type="entry name" value="Phosphonate-bd"/>
    <property type="match status" value="1"/>
</dbReference>
<comment type="caution">
    <text evidence="1">The sequence shown here is derived from an EMBL/GenBank/DDBJ whole genome shotgun (WGS) entry which is preliminary data.</text>
</comment>
<dbReference type="SUPFAM" id="SSF53850">
    <property type="entry name" value="Periplasmic binding protein-like II"/>
    <property type="match status" value="1"/>
</dbReference>
<evidence type="ECO:0000313" key="2">
    <source>
        <dbReference type="Proteomes" id="UP000262917"/>
    </source>
</evidence>
<evidence type="ECO:0000313" key="1">
    <source>
        <dbReference type="EMBL" id="RFP62319.1"/>
    </source>
</evidence>
<dbReference type="AlphaFoldDB" id="A0A372DRZ3"/>
<accession>A0A372DRZ3</accession>
<keyword evidence="2" id="KW-1185">Reference proteome</keyword>
<dbReference type="OrthoDB" id="225238at2"/>
<proteinExistence type="predicted"/>
<gene>
    <name evidence="1" type="ORF">D0Y53_00375</name>
</gene>
<dbReference type="Gene3D" id="3.40.190.10">
    <property type="entry name" value="Periplasmic binding protein-like II"/>
    <property type="match status" value="2"/>
</dbReference>
<organism evidence="1 2">
    <name type="scientific">Cognatiluteimonas weifangensis</name>
    <dbReference type="NCBI Taxonomy" id="2303539"/>
    <lineage>
        <taxon>Bacteria</taxon>
        <taxon>Pseudomonadati</taxon>
        <taxon>Pseudomonadota</taxon>
        <taxon>Gammaproteobacteria</taxon>
        <taxon>Lysobacterales</taxon>
        <taxon>Lysobacteraceae</taxon>
        <taxon>Cognatiluteimonas</taxon>
    </lineage>
</organism>
<dbReference type="PANTHER" id="PTHR35841">
    <property type="entry name" value="PHOSPHONATES-BINDING PERIPLASMIC PROTEIN"/>
    <property type="match status" value="1"/>
</dbReference>
<reference evidence="1 2" key="1">
    <citation type="submission" date="2018-08" db="EMBL/GenBank/DDBJ databases">
        <title>Lysobacter weifangensis sp. nov., a new member of the family 'Xanthomonadaceae', isolated from soil in a farmland.</title>
        <authorList>
            <person name="Zhao H."/>
        </authorList>
    </citation>
    <scope>NUCLEOTIDE SEQUENCE [LARGE SCALE GENOMIC DNA]</scope>
    <source>
        <strain evidence="1 2">WF-2</strain>
    </source>
</reference>
<dbReference type="PANTHER" id="PTHR35841:SF1">
    <property type="entry name" value="PHOSPHONATES-BINDING PERIPLASMIC PROTEIN"/>
    <property type="match status" value="1"/>
</dbReference>